<comment type="similarity">
    <text evidence="4">Belongs to the secreted LysM effector family.</text>
</comment>
<feature type="region of interest" description="Disordered" evidence="5">
    <location>
        <begin position="546"/>
        <end position="570"/>
    </location>
</feature>
<feature type="signal peptide" evidence="6">
    <location>
        <begin position="1"/>
        <end position="18"/>
    </location>
</feature>
<dbReference type="EMBL" id="JAQOWY010000147">
    <property type="protein sequence ID" value="KAK1849302.1"/>
    <property type="molecule type" value="Genomic_DNA"/>
</dbReference>
<feature type="compositionally biased region" description="Low complexity" evidence="5">
    <location>
        <begin position="335"/>
        <end position="354"/>
    </location>
</feature>
<protein>
    <submittedName>
        <fullName evidence="8">LysM domain-containing protein</fullName>
    </submittedName>
</protein>
<comment type="caution">
    <text evidence="8">The sequence shown here is derived from an EMBL/GenBank/DDBJ whole genome shotgun (WGS) entry which is preliminary data.</text>
</comment>
<keyword evidence="1" id="KW-0147">Chitin-binding</keyword>
<dbReference type="InterPro" id="IPR052210">
    <property type="entry name" value="LysM1-like"/>
</dbReference>
<feature type="domain" description="LysM" evidence="7">
    <location>
        <begin position="366"/>
        <end position="412"/>
    </location>
</feature>
<feature type="domain" description="LysM" evidence="7">
    <location>
        <begin position="664"/>
        <end position="711"/>
    </location>
</feature>
<evidence type="ECO:0000259" key="7">
    <source>
        <dbReference type="PROSITE" id="PS51782"/>
    </source>
</evidence>
<evidence type="ECO:0000313" key="8">
    <source>
        <dbReference type="EMBL" id="KAK1849302.1"/>
    </source>
</evidence>
<evidence type="ECO:0000256" key="1">
    <source>
        <dbReference type="ARBA" id="ARBA00022669"/>
    </source>
</evidence>
<keyword evidence="2 6" id="KW-0732">Signal</keyword>
<feature type="region of interest" description="Disordered" evidence="5">
    <location>
        <begin position="332"/>
        <end position="361"/>
    </location>
</feature>
<dbReference type="PANTHER" id="PTHR34997">
    <property type="entry name" value="AM15"/>
    <property type="match status" value="1"/>
</dbReference>
<name>A0AAD9EJ39_9PEZI</name>
<evidence type="ECO:0000313" key="9">
    <source>
        <dbReference type="Proteomes" id="UP001243330"/>
    </source>
</evidence>
<gene>
    <name evidence="8" type="ORF">CCHR01_08057</name>
</gene>
<feature type="domain" description="LysM" evidence="7">
    <location>
        <begin position="749"/>
        <end position="796"/>
    </location>
</feature>
<evidence type="ECO:0000256" key="4">
    <source>
        <dbReference type="ARBA" id="ARBA00044955"/>
    </source>
</evidence>
<organism evidence="8 9">
    <name type="scientific">Colletotrichum chrysophilum</name>
    <dbReference type="NCBI Taxonomy" id="1836956"/>
    <lineage>
        <taxon>Eukaryota</taxon>
        <taxon>Fungi</taxon>
        <taxon>Dikarya</taxon>
        <taxon>Ascomycota</taxon>
        <taxon>Pezizomycotina</taxon>
        <taxon>Sordariomycetes</taxon>
        <taxon>Hypocreomycetidae</taxon>
        <taxon>Glomerellales</taxon>
        <taxon>Glomerellaceae</taxon>
        <taxon>Colletotrichum</taxon>
        <taxon>Colletotrichum gloeosporioides species complex</taxon>
    </lineage>
</organism>
<dbReference type="Pfam" id="PF01476">
    <property type="entry name" value="LysM"/>
    <property type="match status" value="1"/>
</dbReference>
<dbReference type="Gene3D" id="3.10.350.10">
    <property type="entry name" value="LysM domain"/>
    <property type="match status" value="5"/>
</dbReference>
<feature type="chain" id="PRO_5041972691" evidence="6">
    <location>
        <begin position="19"/>
        <end position="800"/>
    </location>
</feature>
<keyword evidence="3" id="KW-0843">Virulence</keyword>
<evidence type="ECO:0000256" key="5">
    <source>
        <dbReference type="SAM" id="MobiDB-lite"/>
    </source>
</evidence>
<feature type="domain" description="LysM" evidence="7">
    <location>
        <begin position="576"/>
        <end position="623"/>
    </location>
</feature>
<dbReference type="CDD" id="cd00118">
    <property type="entry name" value="LysM"/>
    <property type="match status" value="1"/>
</dbReference>
<keyword evidence="9" id="KW-1185">Reference proteome</keyword>
<dbReference type="AlphaFoldDB" id="A0AAD9EJ39"/>
<reference evidence="8" key="1">
    <citation type="submission" date="2023-01" db="EMBL/GenBank/DDBJ databases">
        <title>Colletotrichum chrysophilum M932 genome sequence.</title>
        <authorList>
            <person name="Baroncelli R."/>
        </authorList>
    </citation>
    <scope>NUCLEOTIDE SEQUENCE</scope>
    <source>
        <strain evidence="8">M932</strain>
    </source>
</reference>
<dbReference type="Proteomes" id="UP001243330">
    <property type="component" value="Unassembled WGS sequence"/>
</dbReference>
<feature type="domain" description="LysM" evidence="7">
    <location>
        <begin position="223"/>
        <end position="269"/>
    </location>
</feature>
<sequence>MMRYSLVDLLVAASTASATVLLYPDSLPSTLTSECTGALAVDVTACDPLVRDLRPDVFYPPTSLTRICTTACSSAIETWRSSVLSQCGNQTISADLGVEAAAVYIPGSLQYYFQNACLQDDSGRYCGPVAALAAAFAEPGISPFNYVTNTTDQVRPDDCDVCLANRLRLREGSPYFDGPLAASQSLYASMTASCGIVDRPVVTTTIDYFTASPVPTAKVCEGSTYTVQDSDDCYTVSKSQGVGTDWLLADNDLAAFCADFPSAGTGLCIANQCTTVTVPTNTTCEAMAAAANITEAQFKSWNPSISYGCANLPRMNGSEVCIDAPGRKFVAPSDTSALPPQTPTTTAPKPTDAADGSGGSDKPCGRWYSVQQGDYCNLVAVKFAITLADFLFLNPAVNTNCTNLFALESYCVAAVGDINTYSGRPGYATITLDPSAPFTGVPYTERPDATNSPYTRLYTALPQATGTRGDCVHYFAGDDYQYDLAGSPFASNCELAAHTYNVDPETFGLWNPSLGNVSDSACAFENGVRYCGSWYIEHGDQDAVTATTTAGGEDPTNTSPTPPGPTMSGSPANCNKWALVTDGLSCTDMASEAGISLEQFLAWNPAVSSDCLTNYWLGAAYCVGVSDDGATTTTAAAATTTAPTTSKVTPPGPTMTGSPANCNKWSLVTDGLSCTDMASQAGISLAQFLAWNPAVSSDCLTNYWLGEAYCVGVSGESTPASTTTTAVATTTSVTPPGPTMGGEPDNCNKWALVTDGLTCTDMASQAGITLSQFLAWNPAVSSDCLTNYWLGEAYCVGVSG</sequence>
<dbReference type="InterPro" id="IPR036779">
    <property type="entry name" value="LysM_dom_sf"/>
</dbReference>
<dbReference type="InterPro" id="IPR018392">
    <property type="entry name" value="LysM"/>
</dbReference>
<accession>A0AAD9EJ39</accession>
<dbReference type="PROSITE" id="PS51782">
    <property type="entry name" value="LYSM"/>
    <property type="match status" value="5"/>
</dbReference>
<evidence type="ECO:0000256" key="3">
    <source>
        <dbReference type="ARBA" id="ARBA00023026"/>
    </source>
</evidence>
<proteinExistence type="inferred from homology"/>
<evidence type="ECO:0000256" key="6">
    <source>
        <dbReference type="SAM" id="SignalP"/>
    </source>
</evidence>
<dbReference type="PANTHER" id="PTHR34997:SF2">
    <property type="entry name" value="LYSM DOMAIN-CONTAINING PROTEIN-RELATED"/>
    <property type="match status" value="1"/>
</dbReference>
<dbReference type="GO" id="GO:0008061">
    <property type="term" value="F:chitin binding"/>
    <property type="evidence" value="ECO:0007669"/>
    <property type="project" value="UniProtKB-KW"/>
</dbReference>
<evidence type="ECO:0000256" key="2">
    <source>
        <dbReference type="ARBA" id="ARBA00022729"/>
    </source>
</evidence>